<proteinExistence type="inferred from homology"/>
<dbReference type="Pfam" id="PF13193">
    <property type="entry name" value="AMP-binding_C"/>
    <property type="match status" value="1"/>
</dbReference>
<dbReference type="Proteomes" id="UP001595989">
    <property type="component" value="Unassembled WGS sequence"/>
</dbReference>
<comment type="similarity">
    <text evidence="1">Belongs to the ATP-dependent AMP-binding enzyme family.</text>
</comment>
<evidence type="ECO:0000256" key="1">
    <source>
        <dbReference type="ARBA" id="ARBA00006432"/>
    </source>
</evidence>
<dbReference type="InterPro" id="IPR025110">
    <property type="entry name" value="AMP-bd_C"/>
</dbReference>
<dbReference type="InterPro" id="IPR042099">
    <property type="entry name" value="ANL_N_sf"/>
</dbReference>
<dbReference type="EMBL" id="JBHSFU010000004">
    <property type="protein sequence ID" value="MFC4557780.1"/>
    <property type="molecule type" value="Genomic_DNA"/>
</dbReference>
<dbReference type="Gene3D" id="3.30.300.30">
    <property type="match status" value="1"/>
</dbReference>
<dbReference type="PANTHER" id="PTHR43201">
    <property type="entry name" value="ACYL-COA SYNTHETASE"/>
    <property type="match status" value="1"/>
</dbReference>
<dbReference type="Pfam" id="PF00501">
    <property type="entry name" value="AMP-binding"/>
    <property type="match status" value="1"/>
</dbReference>
<evidence type="ECO:0000259" key="3">
    <source>
        <dbReference type="Pfam" id="PF13193"/>
    </source>
</evidence>
<keyword evidence="5" id="KW-1185">Reference proteome</keyword>
<evidence type="ECO:0000259" key="2">
    <source>
        <dbReference type="Pfam" id="PF00501"/>
    </source>
</evidence>
<dbReference type="CDD" id="cd04433">
    <property type="entry name" value="AFD_class_I"/>
    <property type="match status" value="1"/>
</dbReference>
<feature type="domain" description="AMP-dependent synthetase/ligase" evidence="2">
    <location>
        <begin position="24"/>
        <end position="344"/>
    </location>
</feature>
<evidence type="ECO:0000313" key="4">
    <source>
        <dbReference type="EMBL" id="MFC4557780.1"/>
    </source>
</evidence>
<organism evidence="4 5">
    <name type="scientific">Virgibacillus kekensis</name>
    <dbReference type="NCBI Taxonomy" id="202261"/>
    <lineage>
        <taxon>Bacteria</taxon>
        <taxon>Bacillati</taxon>
        <taxon>Bacillota</taxon>
        <taxon>Bacilli</taxon>
        <taxon>Bacillales</taxon>
        <taxon>Bacillaceae</taxon>
        <taxon>Virgibacillus</taxon>
    </lineage>
</organism>
<accession>A0ABV9DGB5</accession>
<reference evidence="5" key="1">
    <citation type="journal article" date="2019" name="Int. J. Syst. Evol. Microbiol.">
        <title>The Global Catalogue of Microorganisms (GCM) 10K type strain sequencing project: providing services to taxonomists for standard genome sequencing and annotation.</title>
        <authorList>
            <consortium name="The Broad Institute Genomics Platform"/>
            <consortium name="The Broad Institute Genome Sequencing Center for Infectious Disease"/>
            <person name="Wu L."/>
            <person name="Ma J."/>
        </authorList>
    </citation>
    <scope>NUCLEOTIDE SEQUENCE [LARGE SCALE GENOMIC DNA]</scope>
    <source>
        <strain evidence="5">CGMCC 4.7426</strain>
    </source>
</reference>
<dbReference type="InterPro" id="IPR045851">
    <property type="entry name" value="AMP-bd_C_sf"/>
</dbReference>
<evidence type="ECO:0000313" key="5">
    <source>
        <dbReference type="Proteomes" id="UP001595989"/>
    </source>
</evidence>
<dbReference type="PROSITE" id="PS00455">
    <property type="entry name" value="AMP_BINDING"/>
    <property type="match status" value="1"/>
</dbReference>
<sequence length="488" mass="54566">MKTVIDTLFDRDSGKAVLATFNGNYTAEAMKEKVHYYEEILKDQELSQKKVGLLVPMIDSYLALFLAVNKLGGTVIPLSWQFRQEDLTNVLDYLDPHIVFTVEVHNGFAFGDAVQTWAESTNRETVVYTAASSNEWARQTYKGETKPLEQNDIPIIVCSSGSTGTPKGLICQPDFVDALYRVLPELTDFQPEDSVLLIAPPTSSAGLAFFLYGIYSGATVAFAESFDFKKMTNLVRDNKCNKIIGTPSIFKAIFQIAKELDPEILKNMKLVGLAGEKITTDYKDQFEFMDDCTFTSMYGNTEAGVIGQSVLEDKVEFTLLKETRHKIKDGELLIKSPTSFGGYYKNPELTKELFDENGWIFTGDMVRETEPGKFEMIGRKRDIIKKGGQQVVPAEVEKILVQYSKVKQAVVLGAPHDVFGEQIVGFIVPSGELDLKDLSYFCAQRIAGYKVPDHLKVLSEIPVSQGKVDKVTLRKMFMENRTEEPVSG</sequence>
<dbReference type="InterPro" id="IPR020845">
    <property type="entry name" value="AMP-binding_CS"/>
</dbReference>
<feature type="domain" description="AMP-binding enzyme C-terminal" evidence="3">
    <location>
        <begin position="395"/>
        <end position="462"/>
    </location>
</feature>
<comment type="caution">
    <text evidence="4">The sequence shown here is derived from an EMBL/GenBank/DDBJ whole genome shotgun (WGS) entry which is preliminary data.</text>
</comment>
<dbReference type="SUPFAM" id="SSF56801">
    <property type="entry name" value="Acetyl-CoA synthetase-like"/>
    <property type="match status" value="1"/>
</dbReference>
<protein>
    <submittedName>
        <fullName evidence="4">Class I adenylate-forming enzyme family protein</fullName>
    </submittedName>
</protein>
<dbReference type="RefSeq" id="WP_390293846.1">
    <property type="nucleotide sequence ID" value="NZ_JBHSFU010000004.1"/>
</dbReference>
<dbReference type="InterPro" id="IPR000873">
    <property type="entry name" value="AMP-dep_synth/lig_dom"/>
</dbReference>
<dbReference type="Gene3D" id="3.40.50.12780">
    <property type="entry name" value="N-terminal domain of ligase-like"/>
    <property type="match status" value="1"/>
</dbReference>
<name>A0ABV9DGB5_9BACI</name>
<dbReference type="PANTHER" id="PTHR43201:SF8">
    <property type="entry name" value="ACYL-COA SYNTHETASE FAMILY MEMBER 3"/>
    <property type="match status" value="1"/>
</dbReference>
<gene>
    <name evidence="4" type="ORF">ACFO3D_06100</name>
</gene>